<proteinExistence type="predicted"/>
<dbReference type="Pfam" id="PF08531">
    <property type="entry name" value="Bac_rhamnosid_N"/>
    <property type="match status" value="1"/>
</dbReference>
<evidence type="ECO:0000256" key="2">
    <source>
        <dbReference type="ARBA" id="ARBA00012652"/>
    </source>
</evidence>
<dbReference type="Pfam" id="PF25788">
    <property type="entry name" value="Ig_Rha78A_N"/>
    <property type="match status" value="1"/>
</dbReference>
<evidence type="ECO:0000259" key="8">
    <source>
        <dbReference type="Pfam" id="PF17390"/>
    </source>
</evidence>
<evidence type="ECO:0000256" key="4">
    <source>
        <dbReference type="SAM" id="SignalP"/>
    </source>
</evidence>
<dbReference type="PANTHER" id="PTHR33307">
    <property type="entry name" value="ALPHA-RHAMNOSIDASE (EUROFUNG)"/>
    <property type="match status" value="1"/>
</dbReference>
<evidence type="ECO:0000259" key="5">
    <source>
        <dbReference type="Pfam" id="PF05592"/>
    </source>
</evidence>
<dbReference type="Proteomes" id="UP001592582">
    <property type="component" value="Unassembled WGS sequence"/>
</dbReference>
<reference evidence="9 10" key="1">
    <citation type="submission" date="2024-09" db="EMBL/GenBank/DDBJ databases">
        <authorList>
            <person name="Lee S.D."/>
        </authorList>
    </citation>
    <scope>NUCLEOTIDE SEQUENCE [LARGE SCALE GENOMIC DNA]</scope>
    <source>
        <strain evidence="9 10">N1-1</strain>
    </source>
</reference>
<dbReference type="Pfam" id="PF17390">
    <property type="entry name" value="Bac_rhamnosid_C"/>
    <property type="match status" value="1"/>
</dbReference>
<dbReference type="InterPro" id="IPR035398">
    <property type="entry name" value="Bac_rhamnosid_C"/>
</dbReference>
<gene>
    <name evidence="9" type="ORF">ACEZDG_04775</name>
</gene>
<accession>A0ABV6V4E2</accession>
<dbReference type="InterPro" id="IPR008928">
    <property type="entry name" value="6-hairpin_glycosidase_sf"/>
</dbReference>
<dbReference type="InterPro" id="IPR016007">
    <property type="entry name" value="Alpha_rhamnosid"/>
</dbReference>
<dbReference type="Gene3D" id="1.50.10.10">
    <property type="match status" value="1"/>
</dbReference>
<comment type="caution">
    <text evidence="9">The sequence shown here is derived from an EMBL/GenBank/DDBJ whole genome shotgun (WGS) entry which is preliminary data.</text>
</comment>
<keyword evidence="3 9" id="KW-0378">Hydrolase</keyword>
<dbReference type="Gene3D" id="2.60.420.10">
    <property type="entry name" value="Maltose phosphorylase, domain 3"/>
    <property type="match status" value="1"/>
</dbReference>
<evidence type="ECO:0000313" key="9">
    <source>
        <dbReference type="EMBL" id="MFC1408589.1"/>
    </source>
</evidence>
<feature type="chain" id="PRO_5046123277" description="alpha-L-rhamnosidase" evidence="4">
    <location>
        <begin position="34"/>
        <end position="1102"/>
    </location>
</feature>
<dbReference type="Pfam" id="PF17389">
    <property type="entry name" value="Bac_rhamnosid6H"/>
    <property type="match status" value="1"/>
</dbReference>
<dbReference type="InterPro" id="IPR035396">
    <property type="entry name" value="Bac_rhamnosid6H"/>
</dbReference>
<dbReference type="InterPro" id="IPR013737">
    <property type="entry name" value="Bac_rhamnosid_N"/>
</dbReference>
<evidence type="ECO:0000259" key="6">
    <source>
        <dbReference type="Pfam" id="PF08531"/>
    </source>
</evidence>
<keyword evidence="4" id="KW-0732">Signal</keyword>
<dbReference type="Gene3D" id="2.60.40.10">
    <property type="entry name" value="Immunoglobulins"/>
    <property type="match status" value="1"/>
</dbReference>
<dbReference type="GO" id="GO:0016787">
    <property type="term" value="F:hydrolase activity"/>
    <property type="evidence" value="ECO:0007669"/>
    <property type="project" value="UniProtKB-KW"/>
</dbReference>
<feature type="domain" description="Alpha-L-rhamnosidase six-hairpin glycosidase" evidence="7">
    <location>
        <begin position="651"/>
        <end position="967"/>
    </location>
</feature>
<dbReference type="PANTHER" id="PTHR33307:SF6">
    <property type="entry name" value="ALPHA-RHAMNOSIDASE (EUROFUNG)-RELATED"/>
    <property type="match status" value="1"/>
</dbReference>
<comment type="catalytic activity">
    <reaction evidence="1">
        <text>Hydrolysis of terminal non-reducing alpha-L-rhamnose residues in alpha-L-rhamnosides.</text>
        <dbReference type="EC" id="3.2.1.40"/>
    </reaction>
</comment>
<organism evidence="9 10">
    <name type="scientific">Streptacidiphilus alkalitolerans</name>
    <dbReference type="NCBI Taxonomy" id="3342712"/>
    <lineage>
        <taxon>Bacteria</taxon>
        <taxon>Bacillati</taxon>
        <taxon>Actinomycetota</taxon>
        <taxon>Actinomycetes</taxon>
        <taxon>Kitasatosporales</taxon>
        <taxon>Streptomycetaceae</taxon>
        <taxon>Streptacidiphilus</taxon>
    </lineage>
</organism>
<dbReference type="InterPro" id="IPR013783">
    <property type="entry name" value="Ig-like_fold"/>
</dbReference>
<feature type="signal peptide" evidence="4">
    <location>
        <begin position="1"/>
        <end position="33"/>
    </location>
</feature>
<evidence type="ECO:0000313" key="10">
    <source>
        <dbReference type="Proteomes" id="UP001592582"/>
    </source>
</evidence>
<feature type="domain" description="Alpha-L-rhamnosidase concanavalin-like" evidence="5">
    <location>
        <begin position="547"/>
        <end position="640"/>
    </location>
</feature>
<dbReference type="InterPro" id="IPR012341">
    <property type="entry name" value="6hp_glycosidase-like_sf"/>
</dbReference>
<dbReference type="Gene3D" id="2.60.120.260">
    <property type="entry name" value="Galactose-binding domain-like"/>
    <property type="match status" value="2"/>
</dbReference>
<evidence type="ECO:0000256" key="3">
    <source>
        <dbReference type="ARBA" id="ARBA00022801"/>
    </source>
</evidence>
<dbReference type="EC" id="3.2.1.40" evidence="2"/>
<dbReference type="Pfam" id="PF05592">
    <property type="entry name" value="Bac_rhamnosid"/>
    <property type="match status" value="1"/>
</dbReference>
<dbReference type="RefSeq" id="WP_380502709.1">
    <property type="nucleotide sequence ID" value="NZ_JBHEZX010000002.1"/>
</dbReference>
<dbReference type="EMBL" id="JBHEZX010000002">
    <property type="protein sequence ID" value="MFC1408589.1"/>
    <property type="molecule type" value="Genomic_DNA"/>
</dbReference>
<dbReference type="SUPFAM" id="SSF48208">
    <property type="entry name" value="Six-hairpin glycosidases"/>
    <property type="match status" value="1"/>
</dbReference>
<keyword evidence="10" id="KW-1185">Reference proteome</keyword>
<protein>
    <recommendedName>
        <fullName evidence="2">alpha-L-rhamnosidase</fullName>
        <ecNumber evidence="2">3.2.1.40</ecNumber>
    </recommendedName>
</protein>
<name>A0ABV6V4E2_9ACTN</name>
<feature type="domain" description="Alpha-L-rhamnosidase C-terminal" evidence="8">
    <location>
        <begin position="982"/>
        <end position="1047"/>
    </location>
</feature>
<evidence type="ECO:0000256" key="1">
    <source>
        <dbReference type="ARBA" id="ARBA00001445"/>
    </source>
</evidence>
<sequence length="1102" mass="116217">MKPQSGSARAIVSMLVSVVLVVGSFALTGSATAATAAASADPAAARGAGADGPAPTGLTVGQLADPVDVENLTAPLLGWQVGAGAQTGYQVQVATTAKGLTGRPDTWDSGRVAAAQNSSIAYGGPALTASNGYYWRVRTWGAAGRASAWSAPAHFGTGPGASWAGASAVWAAKVTPPGMWTDLTYTGTFDITAVAASVSFRVQDTNDLYLWQFRADGAADPDALKMHVAVGGAYTVLKEVPTPFPLLVGRAYDYRIVAAGSTFTTYLRASGDTDWTPVGTVTDSTYAGGGIGFRTGSTESATFDNLNVTDPSGKTLYSNDFSAPSSDFSCGTVSGGALAVGKSQNCGYSPWPATNTNWAFLRGDVTLKAHRGIAWAHLYATASSTKPAKQFVYRMTLNGKFVGAGPTQPVGSETRYDGYDVTSLLKPGAANTVGVLAYTTSDQRYEALLVVRYTDGTTQALGSGPSWTALNGSSALPPSASIGTSYYTAPQENVDAAAYPFGFDTPGFDDSAWPAATVKAPFTDLVATPTAKMRQQIERPASVVEYAPGDYFVDYGRTWIGGMSLNLTGTAGQVVDIRYGEATSAPDTVRYKTSAGNTYEDRWTLKAGSQRLQTWGLRVFRYVQVTGAPTGLPAEDFTATAYVYPFDTGLATFKSSNSNLNQVWQFTKNTIQAVNENIYVDSWERERGEYEADDYLQLMANLYTGGDATLGTYSTQYLMANRTWPTEWPMYAIQSVHDTYLQTGDSSELTQDYTALQGKLPDKWFQASTGLIDKATGDTGASSSSDDDIVDWPAGDRDGYVFTPYNTVINAISYRSYTDMADLATALGRTADATAYTAKAEAIKSAVNARMWDPATGTYRDGLNSDGSPVNHDAIQAGVFAVAFGLASPSQAASVASYINTRGMACSVYCAAFLFQALYAGDRSDVADALLTSTGTNSYMNMINQGAGATMEAWTPAEKPNLTYSHPWAASPAFDIPQGMFGINPTTPGYDTFDIKPQPGTVAWAAITSPSVKGEIGAAYDTVSGRTDVGVSVPANAVARVLVPNVPAGTTSVYEDGLRTSGTVTDGYFEVDRVQPGCHVFSTAPGRAAEQDRRLTGVCPDR</sequence>
<dbReference type="Gene3D" id="2.60.120.560">
    <property type="entry name" value="Exo-inulinase, domain 1"/>
    <property type="match status" value="1"/>
</dbReference>
<evidence type="ECO:0000259" key="7">
    <source>
        <dbReference type="Pfam" id="PF17389"/>
    </source>
</evidence>
<feature type="domain" description="Bacterial alpha-L-rhamnosidase N-terminal" evidence="6">
    <location>
        <begin position="392"/>
        <end position="540"/>
    </location>
</feature>
<dbReference type="InterPro" id="IPR008902">
    <property type="entry name" value="Rhamnosid_concanavalin"/>
</dbReference>